<evidence type="ECO:0000313" key="2">
    <source>
        <dbReference type="EMBL" id="KAK4468398.1"/>
    </source>
</evidence>
<dbReference type="AlphaFoldDB" id="A0AAE2D1Y2"/>
<organism evidence="2 3">
    <name type="scientific">Schistosoma mekongi</name>
    <name type="common">Parasitic worm</name>
    <dbReference type="NCBI Taxonomy" id="38744"/>
    <lineage>
        <taxon>Eukaryota</taxon>
        <taxon>Metazoa</taxon>
        <taxon>Spiralia</taxon>
        <taxon>Lophotrochozoa</taxon>
        <taxon>Platyhelminthes</taxon>
        <taxon>Trematoda</taxon>
        <taxon>Digenea</taxon>
        <taxon>Strigeidida</taxon>
        <taxon>Schistosomatoidea</taxon>
        <taxon>Schistosomatidae</taxon>
        <taxon>Schistosoma</taxon>
    </lineage>
</organism>
<proteinExistence type="predicted"/>
<feature type="chain" id="PRO_5041936768" evidence="1">
    <location>
        <begin position="21"/>
        <end position="176"/>
    </location>
</feature>
<keyword evidence="1" id="KW-0732">Signal</keyword>
<reference evidence="2" key="2">
    <citation type="journal article" date="2023" name="Infect Dis Poverty">
        <title>Chromosome-scale genome of the human blood fluke Schistosoma mekongi and its implications for public health.</title>
        <authorList>
            <person name="Zhou M."/>
            <person name="Xu L."/>
            <person name="Xu D."/>
            <person name="Chen W."/>
            <person name="Khan J."/>
            <person name="Hu Y."/>
            <person name="Huang H."/>
            <person name="Wei H."/>
            <person name="Zhang Y."/>
            <person name="Chusongsang P."/>
            <person name="Tanasarnprasert K."/>
            <person name="Hu X."/>
            <person name="Limpanont Y."/>
            <person name="Lv Z."/>
        </authorList>
    </citation>
    <scope>NUCLEOTIDE SEQUENCE</scope>
    <source>
        <strain evidence="2">LV_2022a</strain>
    </source>
</reference>
<name>A0AAE2D1Y2_SCHME</name>
<evidence type="ECO:0000313" key="3">
    <source>
        <dbReference type="Proteomes" id="UP001292079"/>
    </source>
</evidence>
<feature type="signal peptide" evidence="1">
    <location>
        <begin position="1"/>
        <end position="20"/>
    </location>
</feature>
<accession>A0AAE2D1Y2</accession>
<dbReference type="EMBL" id="JALJAT010000006">
    <property type="protein sequence ID" value="KAK4468398.1"/>
    <property type="molecule type" value="Genomic_DNA"/>
</dbReference>
<sequence length="176" mass="20785">SQSMFLHFYLTLLLIHTSKQSEMETIEVKYLQREINSTIVELVKVENSTRNVELVIKTIKDKVNAELADKNQTIDEYVNDVTKWTIHEYNKYIHNGSDTWKECLHTQLSICKDLLSTNNKSMCDVFPKPSITDINLLDMKLNTRRNYIHVYYHYLVKYRLLTEVLSRIETNNASSY</sequence>
<protein>
    <submittedName>
        <fullName evidence="2">Uncharacterized protein</fullName>
    </submittedName>
</protein>
<comment type="caution">
    <text evidence="2">The sequence shown here is derived from an EMBL/GenBank/DDBJ whole genome shotgun (WGS) entry which is preliminary data.</text>
</comment>
<feature type="non-terminal residue" evidence="2">
    <location>
        <position position="176"/>
    </location>
</feature>
<dbReference type="Proteomes" id="UP001292079">
    <property type="component" value="Unassembled WGS sequence"/>
</dbReference>
<evidence type="ECO:0000256" key="1">
    <source>
        <dbReference type="SAM" id="SignalP"/>
    </source>
</evidence>
<keyword evidence="3" id="KW-1185">Reference proteome</keyword>
<gene>
    <name evidence="2" type="ORF">MN116_000203</name>
</gene>
<reference evidence="2" key="1">
    <citation type="submission" date="2022-04" db="EMBL/GenBank/DDBJ databases">
        <authorList>
            <person name="Xu L."/>
            <person name="Lv Z."/>
        </authorList>
    </citation>
    <scope>NUCLEOTIDE SEQUENCE</scope>
    <source>
        <strain evidence="2">LV_2022a</strain>
    </source>
</reference>